<evidence type="ECO:0000256" key="4">
    <source>
        <dbReference type="SAM" id="MobiDB-lite"/>
    </source>
</evidence>
<feature type="compositionally biased region" description="Basic and acidic residues" evidence="4">
    <location>
        <begin position="256"/>
        <end position="266"/>
    </location>
</feature>
<feature type="repeat" description="WD" evidence="3">
    <location>
        <begin position="786"/>
        <end position="818"/>
    </location>
</feature>
<feature type="repeat" description="WD" evidence="3">
    <location>
        <begin position="654"/>
        <end position="695"/>
    </location>
</feature>
<feature type="region of interest" description="Disordered" evidence="4">
    <location>
        <begin position="290"/>
        <end position="317"/>
    </location>
</feature>
<gene>
    <name evidence="5" type="ORF">PsYK624_091950</name>
</gene>
<dbReference type="PANTHER" id="PTHR44019:SF8">
    <property type="entry name" value="POC1 CENTRIOLAR PROTEIN HOMOLOG"/>
    <property type="match status" value="1"/>
</dbReference>
<dbReference type="SMART" id="SM00320">
    <property type="entry name" value="WD40"/>
    <property type="match status" value="7"/>
</dbReference>
<dbReference type="InterPro" id="IPR011047">
    <property type="entry name" value="Quinoprotein_ADH-like_sf"/>
</dbReference>
<dbReference type="PROSITE" id="PS50294">
    <property type="entry name" value="WD_REPEATS_REGION"/>
    <property type="match status" value="3"/>
</dbReference>
<dbReference type="SUPFAM" id="SSF50998">
    <property type="entry name" value="Quinoprotein alcohol dehydrogenase-like"/>
    <property type="match status" value="1"/>
</dbReference>
<keyword evidence="1 3" id="KW-0853">WD repeat</keyword>
<dbReference type="Pfam" id="PF00400">
    <property type="entry name" value="WD40"/>
    <property type="match status" value="7"/>
</dbReference>
<organism evidence="5 6">
    <name type="scientific">Phanerochaete sordida</name>
    <dbReference type="NCBI Taxonomy" id="48140"/>
    <lineage>
        <taxon>Eukaryota</taxon>
        <taxon>Fungi</taxon>
        <taxon>Dikarya</taxon>
        <taxon>Basidiomycota</taxon>
        <taxon>Agaricomycotina</taxon>
        <taxon>Agaricomycetes</taxon>
        <taxon>Polyporales</taxon>
        <taxon>Phanerochaetaceae</taxon>
        <taxon>Phanerochaete</taxon>
    </lineage>
</organism>
<dbReference type="Gene3D" id="2.130.10.10">
    <property type="entry name" value="YVTN repeat-like/Quinoprotein amine dehydrogenase"/>
    <property type="match status" value="3"/>
</dbReference>
<dbReference type="CDD" id="cd00200">
    <property type="entry name" value="WD40"/>
    <property type="match status" value="1"/>
</dbReference>
<dbReference type="InterPro" id="IPR050505">
    <property type="entry name" value="WDR55/POC1"/>
</dbReference>
<keyword evidence="6" id="KW-1185">Reference proteome</keyword>
<sequence>MFSRPHAEPLTPDKIYAGNLAQLGLGYPLWCPDPHVSGTPLRGDVGAVLHGRFIRLLHVDTSESAASKKVTSFNPPFPAKDIQPLPINALLFDRIDGSLRPGRYCSHGISRSEMYATATAPLGGTGPVSLNLKVDHKCHEKQGAALTLQSSAHAEVTLSMKFLKAYAARNFLKWHRYATTALGFEVEPEDIILVTGWHKTGKDWAATALGHDKHASSSIDLGAGLGGLAAAGVGGSLEETMETSSVQRHGPGYSPEGKHSQRKDDERDQCVFVKGVRVKRRTFLPNKIMASAGPHRLPRSGNGRGAPEGEAEKGGDEDFLGYDWQEYMPEGRISDPVSIVLEYIFEVSNALVAVASDDQVECILCGRHVLDFATLLRRTQFRVEVDADVVGSLCMEDLVSYQQEQKFMRPATGLAGLSDLPQTSREHRPAHPPITTADLDDWPQITRKSAGTLTDSQIFLGPTQSKACPVNYKAVVFGDAENMKITRLRCVSLSPDGTLLAAATGNTIAVWRVQDGLAVQRLDQGQHTAKIWSVAFSPDGQYVVSAVDDKLPLVCQWNVKTGNVVHRLEGHEEAVRYAAFSPDGAQIATRSRDSLRIWDASNGSLLHAITDLDAAFGIQTLFSPDGSRIAARSAVSEEDTAVVVLDSRTAARTATLRRKDIWRMAFAPQGDRIAAGCTDGSACVWDAASGTALLELREHTDVVREVAFSPDGGELATASSDGTVVTCDARTGKRRFTFRVESVQGRDKEEVNTVAYSPKNDFIACGADDGCVRVWNRRTGGFVAVFQGHSDSVWRVLFTPDGWDVLSYGFDHVVRLWSGRDALRLS</sequence>
<feature type="repeat" description="WD" evidence="3">
    <location>
        <begin position="744"/>
        <end position="785"/>
    </location>
</feature>
<dbReference type="AlphaFoldDB" id="A0A9P3GDR1"/>
<evidence type="ECO:0000313" key="5">
    <source>
        <dbReference type="EMBL" id="GJE93036.1"/>
    </source>
</evidence>
<proteinExistence type="predicted"/>
<feature type="repeat" description="WD" evidence="3">
    <location>
        <begin position="696"/>
        <end position="737"/>
    </location>
</feature>
<name>A0A9P3GDR1_9APHY</name>
<keyword evidence="2" id="KW-0677">Repeat</keyword>
<dbReference type="EMBL" id="BPQB01000030">
    <property type="protein sequence ID" value="GJE93036.1"/>
    <property type="molecule type" value="Genomic_DNA"/>
</dbReference>
<evidence type="ECO:0000256" key="2">
    <source>
        <dbReference type="ARBA" id="ARBA00022737"/>
    </source>
</evidence>
<dbReference type="Proteomes" id="UP000703269">
    <property type="component" value="Unassembled WGS sequence"/>
</dbReference>
<dbReference type="OrthoDB" id="3222453at2759"/>
<evidence type="ECO:0000256" key="1">
    <source>
        <dbReference type="ARBA" id="ARBA00022574"/>
    </source>
</evidence>
<dbReference type="InterPro" id="IPR019775">
    <property type="entry name" value="WD40_repeat_CS"/>
</dbReference>
<dbReference type="InterPro" id="IPR001680">
    <property type="entry name" value="WD40_rpt"/>
</dbReference>
<evidence type="ECO:0000256" key="3">
    <source>
        <dbReference type="PROSITE-ProRule" id="PRU00221"/>
    </source>
</evidence>
<dbReference type="PROSITE" id="PS00678">
    <property type="entry name" value="WD_REPEATS_1"/>
    <property type="match status" value="1"/>
</dbReference>
<feature type="repeat" description="WD" evidence="3">
    <location>
        <begin position="568"/>
        <end position="608"/>
    </location>
</feature>
<evidence type="ECO:0000313" key="6">
    <source>
        <dbReference type="Proteomes" id="UP000703269"/>
    </source>
</evidence>
<dbReference type="InterPro" id="IPR015943">
    <property type="entry name" value="WD40/YVTN_repeat-like_dom_sf"/>
</dbReference>
<accession>A0A9P3GDR1</accession>
<dbReference type="PROSITE" id="PS50082">
    <property type="entry name" value="WD_REPEATS_2"/>
    <property type="match status" value="5"/>
</dbReference>
<comment type="caution">
    <text evidence="5">The sequence shown here is derived from an EMBL/GenBank/DDBJ whole genome shotgun (WGS) entry which is preliminary data.</text>
</comment>
<feature type="region of interest" description="Disordered" evidence="4">
    <location>
        <begin position="240"/>
        <end position="266"/>
    </location>
</feature>
<reference evidence="5 6" key="1">
    <citation type="submission" date="2021-08" db="EMBL/GenBank/DDBJ databases">
        <title>Draft Genome Sequence of Phanerochaete sordida strain YK-624.</title>
        <authorList>
            <person name="Mori T."/>
            <person name="Dohra H."/>
            <person name="Suzuki T."/>
            <person name="Kawagishi H."/>
            <person name="Hirai H."/>
        </authorList>
    </citation>
    <scope>NUCLEOTIDE SEQUENCE [LARGE SCALE GENOMIC DNA]</scope>
    <source>
        <strain evidence="5 6">YK-624</strain>
    </source>
</reference>
<protein>
    <submittedName>
        <fullName evidence="5">WD40 repeat domain-containing protein</fullName>
    </submittedName>
</protein>
<dbReference type="PANTHER" id="PTHR44019">
    <property type="entry name" value="WD REPEAT-CONTAINING PROTEIN 55"/>
    <property type="match status" value="1"/>
</dbReference>